<evidence type="ECO:0000313" key="2">
    <source>
        <dbReference type="Proteomes" id="UP000252680"/>
    </source>
</evidence>
<accession>A0A365YYQ9</accession>
<evidence type="ECO:0000313" key="1">
    <source>
        <dbReference type="EMBL" id="RBM07700.1"/>
    </source>
</evidence>
<organism evidence="1 2">
    <name type="scientific">Novacetimonas cocois</name>
    <dbReference type="NCBI Taxonomy" id="1747507"/>
    <lineage>
        <taxon>Bacteria</taxon>
        <taxon>Pseudomonadati</taxon>
        <taxon>Pseudomonadota</taxon>
        <taxon>Alphaproteobacteria</taxon>
        <taxon>Acetobacterales</taxon>
        <taxon>Acetobacteraceae</taxon>
        <taxon>Novacetimonas</taxon>
    </lineage>
</organism>
<dbReference type="Proteomes" id="UP000252680">
    <property type="component" value="Unassembled WGS sequence"/>
</dbReference>
<protein>
    <recommendedName>
        <fullName evidence="3">DUF1579 domain-containing protein</fullName>
    </recommendedName>
</protein>
<name>A0A365YYQ9_9PROT</name>
<keyword evidence="2" id="KW-1185">Reference proteome</keyword>
<gene>
    <name evidence="1" type="ORF">NJLHNGOC_06625</name>
</gene>
<dbReference type="AlphaFoldDB" id="A0A365YYQ9"/>
<sequence length="216" mass="23965">MFSIGSALANGTDVLVAVTRITDRQSHLFLDRKRKPPEGKKMVSIPERKSPMRPIIVAVTALALSTTFHLHAAEAQDVHILPFPQIEGAWSCEGYFIRNRRPIASNISITRDAGSGALVLHHDDRPPGPYHSLEVWSNGKDGSVKSSISDAYGMRWFTARDWDGKILKLDRTDGGTVVEQFTYEFRDADTLKIDWAISHNGTPLTIGDTLTCHRTA</sequence>
<evidence type="ECO:0008006" key="3">
    <source>
        <dbReference type="Google" id="ProtNLM"/>
    </source>
</evidence>
<comment type="caution">
    <text evidence="1">The sequence shown here is derived from an EMBL/GenBank/DDBJ whole genome shotgun (WGS) entry which is preliminary data.</text>
</comment>
<proteinExistence type="predicted"/>
<dbReference type="EMBL" id="QEXL01000007">
    <property type="protein sequence ID" value="RBM07700.1"/>
    <property type="molecule type" value="Genomic_DNA"/>
</dbReference>
<reference evidence="1 2" key="1">
    <citation type="submission" date="2018-05" db="EMBL/GenBank/DDBJ databases">
        <title>Komagataeibacter cocois sp. nov., for a novel cellulose- producing strain isolated from coconut milk.</title>
        <authorList>
            <person name="Liu L."/>
            <person name="Wang Y."/>
            <person name="Liu S."/>
            <person name="Bi J."/>
            <person name="Chen H."/>
            <person name="Deng J."/>
            <person name="Zhang C."/>
            <person name="Hu Q."/>
            <person name="Li C."/>
        </authorList>
    </citation>
    <scope>NUCLEOTIDE SEQUENCE [LARGE SCALE GENOMIC DNA]</scope>
    <source>
        <strain evidence="1 2">WE7</strain>
    </source>
</reference>